<feature type="compositionally biased region" description="Basic and acidic residues" evidence="1">
    <location>
        <begin position="56"/>
        <end position="67"/>
    </location>
</feature>
<feature type="region of interest" description="Disordered" evidence="1">
    <location>
        <begin position="421"/>
        <end position="449"/>
    </location>
</feature>
<keyword evidence="4" id="KW-1185">Reference proteome</keyword>
<organism evidence="3 4">
    <name type="scientific">Steccherinum ochraceum</name>
    <dbReference type="NCBI Taxonomy" id="92696"/>
    <lineage>
        <taxon>Eukaryota</taxon>
        <taxon>Fungi</taxon>
        <taxon>Dikarya</taxon>
        <taxon>Basidiomycota</taxon>
        <taxon>Agaricomycotina</taxon>
        <taxon>Agaricomycetes</taxon>
        <taxon>Polyporales</taxon>
        <taxon>Steccherinaceae</taxon>
        <taxon>Steccherinum</taxon>
    </lineage>
</organism>
<feature type="compositionally biased region" description="Polar residues" evidence="1">
    <location>
        <begin position="425"/>
        <end position="448"/>
    </location>
</feature>
<dbReference type="EMBL" id="RWJN01000281">
    <property type="protein sequence ID" value="TCD63702.1"/>
    <property type="molecule type" value="Genomic_DNA"/>
</dbReference>
<feature type="region of interest" description="Disordered" evidence="1">
    <location>
        <begin position="1121"/>
        <end position="1151"/>
    </location>
</feature>
<evidence type="ECO:0000256" key="1">
    <source>
        <dbReference type="SAM" id="MobiDB-lite"/>
    </source>
</evidence>
<protein>
    <recommendedName>
        <fullName evidence="2">DUF6589 domain-containing protein</fullName>
    </recommendedName>
</protein>
<dbReference type="InterPro" id="IPR046496">
    <property type="entry name" value="DUF6589"/>
</dbReference>
<feature type="region of interest" description="Disordered" evidence="1">
    <location>
        <begin position="371"/>
        <end position="402"/>
    </location>
</feature>
<dbReference type="PROSITE" id="PS51257">
    <property type="entry name" value="PROKAR_LIPOPROTEIN"/>
    <property type="match status" value="1"/>
</dbReference>
<feature type="region of interest" description="Disordered" evidence="1">
    <location>
        <begin position="888"/>
        <end position="910"/>
    </location>
</feature>
<feature type="compositionally biased region" description="Acidic residues" evidence="1">
    <location>
        <begin position="36"/>
        <end position="48"/>
    </location>
</feature>
<dbReference type="AlphaFoldDB" id="A0A4R0R846"/>
<proteinExistence type="predicted"/>
<reference evidence="3 4" key="1">
    <citation type="submission" date="2018-11" db="EMBL/GenBank/DDBJ databases">
        <title>Genome assembly of Steccherinum ochraceum LE-BIN_3174, the white-rot fungus of the Steccherinaceae family (The Residual Polyporoid clade, Polyporales, Basidiomycota).</title>
        <authorList>
            <person name="Fedorova T.V."/>
            <person name="Glazunova O.A."/>
            <person name="Landesman E.O."/>
            <person name="Moiseenko K.V."/>
            <person name="Psurtseva N.V."/>
            <person name="Savinova O.S."/>
            <person name="Shakhova N.V."/>
            <person name="Tyazhelova T.V."/>
            <person name="Vasina D.V."/>
        </authorList>
    </citation>
    <scope>NUCLEOTIDE SEQUENCE [LARGE SCALE GENOMIC DNA]</scope>
    <source>
        <strain evidence="3 4">LE-BIN_3174</strain>
    </source>
</reference>
<feature type="domain" description="DUF6589" evidence="2">
    <location>
        <begin position="604"/>
        <end position="1064"/>
    </location>
</feature>
<comment type="caution">
    <text evidence="3">The sequence shown here is derived from an EMBL/GenBank/DDBJ whole genome shotgun (WGS) entry which is preliminary data.</text>
</comment>
<feature type="compositionally biased region" description="Low complexity" evidence="1">
    <location>
        <begin position="1"/>
        <end position="31"/>
    </location>
</feature>
<name>A0A4R0R846_9APHY</name>
<accession>A0A4R0R846</accession>
<evidence type="ECO:0000313" key="4">
    <source>
        <dbReference type="Proteomes" id="UP000292702"/>
    </source>
</evidence>
<gene>
    <name evidence="3" type="ORF">EIP91_005107</name>
</gene>
<evidence type="ECO:0000313" key="3">
    <source>
        <dbReference type="EMBL" id="TCD63702.1"/>
    </source>
</evidence>
<evidence type="ECO:0000259" key="2">
    <source>
        <dbReference type="Pfam" id="PF20231"/>
    </source>
</evidence>
<feature type="compositionally biased region" description="Low complexity" evidence="1">
    <location>
        <begin position="388"/>
        <end position="402"/>
    </location>
</feature>
<sequence>MSRSSDMNSNSDDNDDSASVITSSSSCSQGSANQGPDEDTVDSDDESENSVNTQSEHSEESAEDAHSMTDAYHNEVLGSPLHLMIPSTTATTPSLISPHSASYSPHLWSPTYPPPPAPAYPTPGWSFSHTLPFSPCHETSFSDICRSHDVDPAWVEFGKVTMADLPGISAFIPDSGAWLGATSRSARVLVVLRCARQMGFESLGELFSVVLADDYAEYPEIYQSVSAFLRGRGLKGQQPADIVQKMFTHRKSKPMPGGSSFPPLSLLPRYAQPNSMRFAPTSESEATCTSSQAALTLWAINRVVDEVNTEADRLVNLFSTYDALRWDTVTNWSMSDLQDTIVKQAPCLHTVVTAVAVSKRTKAKLAAHAVAASTCSSEDSDPEDIPDRSPSPSNMSISSSESGSQHRDIHLSVSAALEVPPAPTVSDTAPDSSNCASPSPEPQETSTEAEVVDDANLLNITRDPWIVVTVLIWIMVYSRNMSASFFQTILSLVLFICRAPRQVFDILCRMGLCVSYPTTLVKLRQLGKDSRERVRAYGSQAQRGYIRFLLVFDNINKMIRATDKSLGRKDAIHNGTAATLVALEDVPDGALNMAPLRANIAAQTRRTLTVEELANDIDWKHITRVGEAHILMAWTTFVPELKVHASAVRELFTEDLRRRQLRLRKSVIEPLQCSDIDEASTAGVGEVIDDLLTNQLGIPPGTLGDNAVIFCGDQASVAHLRKLIMYRDKGETPAERLDNVIDRIELWHMKFALLKSIFRTNWCSLTAKGTYGVAHDLALLGREKFNHIKCDYYQGHENVQDIFTATCLEALRLQCVEATGITAPAGLLTDNLSQYFATNGALNGCSFDRLRSFARVVYQRYMSIRACDDCEDYRHWDPAVYGPAMREPLARPAPTSDAPPSPAHVDQSEPTIDGDRVLANRVNFMRLTLWYLEMCHAAAQGDVGRVFEIVKLLRFSFWGAGCSNYGNELLELACRFIKEFPPEMRDAFLDNYLVNPSGLAGHWIAYDLLQEHFNFWIKLLFNSKGMTFDSTFLKECVSQNLGGFGDLRNRFRSWLGLAKRTSHHTMPKKVADINRLGDHYRRDSILTFHRGRSQPYTVCNEFAIGIDKLENEQLQIFLDRTSPSSATTIPTSSQQDATEVREHSLDSAPLDEADLDGPHLPACPLHLVDGLAVMHSSFDTLGLDPSSDSSSSTNGGCF</sequence>
<dbReference type="OrthoDB" id="2801423at2759"/>
<feature type="compositionally biased region" description="Low complexity" evidence="1">
    <location>
        <begin position="1121"/>
        <end position="1133"/>
    </location>
</feature>
<feature type="region of interest" description="Disordered" evidence="1">
    <location>
        <begin position="1"/>
        <end position="67"/>
    </location>
</feature>
<dbReference type="Proteomes" id="UP000292702">
    <property type="component" value="Unassembled WGS sequence"/>
</dbReference>
<dbReference type="Pfam" id="PF20231">
    <property type="entry name" value="DUF6589"/>
    <property type="match status" value="1"/>
</dbReference>